<evidence type="ECO:0000259" key="1">
    <source>
        <dbReference type="Pfam" id="PF11845"/>
    </source>
</evidence>
<proteinExistence type="predicted"/>
<evidence type="ECO:0000313" key="2">
    <source>
        <dbReference type="EMBL" id="TWU44577.1"/>
    </source>
</evidence>
<dbReference type="RefSeq" id="WP_146462387.1">
    <property type="nucleotide sequence ID" value="NZ_SJPW01000011.1"/>
</dbReference>
<dbReference type="OrthoDB" id="9797588at2"/>
<organism evidence="2 3">
    <name type="scientific">Rubripirellula tenax</name>
    <dbReference type="NCBI Taxonomy" id="2528015"/>
    <lineage>
        <taxon>Bacteria</taxon>
        <taxon>Pseudomonadati</taxon>
        <taxon>Planctomycetota</taxon>
        <taxon>Planctomycetia</taxon>
        <taxon>Pirellulales</taxon>
        <taxon>Pirellulaceae</taxon>
        <taxon>Rubripirellula</taxon>
    </lineage>
</organism>
<keyword evidence="3" id="KW-1185">Reference proteome</keyword>
<feature type="domain" description="Tll0287-like" evidence="1">
    <location>
        <begin position="74"/>
        <end position="200"/>
    </location>
</feature>
<dbReference type="AlphaFoldDB" id="A0A5C6E9I0"/>
<reference evidence="2 3" key="1">
    <citation type="submission" date="2019-02" db="EMBL/GenBank/DDBJ databases">
        <title>Deep-cultivation of Planctomycetes and their phenomic and genomic characterization uncovers novel biology.</title>
        <authorList>
            <person name="Wiegand S."/>
            <person name="Jogler M."/>
            <person name="Boedeker C."/>
            <person name="Pinto D."/>
            <person name="Vollmers J."/>
            <person name="Rivas-Marin E."/>
            <person name="Kohn T."/>
            <person name="Peeters S.H."/>
            <person name="Heuer A."/>
            <person name="Rast P."/>
            <person name="Oberbeckmann S."/>
            <person name="Bunk B."/>
            <person name="Jeske O."/>
            <person name="Meyerdierks A."/>
            <person name="Storesund J.E."/>
            <person name="Kallscheuer N."/>
            <person name="Luecker S."/>
            <person name="Lage O.M."/>
            <person name="Pohl T."/>
            <person name="Merkel B.J."/>
            <person name="Hornburger P."/>
            <person name="Mueller R.-W."/>
            <person name="Bruemmer F."/>
            <person name="Labrenz M."/>
            <person name="Spormann A.M."/>
            <person name="Op Den Camp H."/>
            <person name="Overmann J."/>
            <person name="Amann R."/>
            <person name="Jetten M.S.M."/>
            <person name="Mascher T."/>
            <person name="Medema M.H."/>
            <person name="Devos D.P."/>
            <person name="Kaster A.-K."/>
            <person name="Ovreas L."/>
            <person name="Rohde M."/>
            <person name="Galperin M.Y."/>
            <person name="Jogler C."/>
        </authorList>
    </citation>
    <scope>NUCLEOTIDE SEQUENCE [LARGE SCALE GENOMIC DNA]</scope>
    <source>
        <strain evidence="2 3">Poly51</strain>
    </source>
</reference>
<comment type="caution">
    <text evidence="2">The sequence shown here is derived from an EMBL/GenBank/DDBJ whole genome shotgun (WGS) entry which is preliminary data.</text>
</comment>
<sequence>MNRTLLLAIARGTCLSVAFLVVGCQQEQAGSLVEPQTNESDAVTIVEDSQPTEEQRGALLAAKDALFQQLSGKLMAAMAQGPAEAIAVCQKESSEIARSVGEEQGVNIGRVGVRLRNPKNTGPAWAASMVESQQDTPVFANLSNGNAAALLPIKLQGQCLMCHGSKQQIAPTIQDQLAKLYPNDQATGFREGELRGWFWVEQVTQ</sequence>
<gene>
    <name evidence="2" type="ORF">Poly51_60080</name>
</gene>
<name>A0A5C6E9I0_9BACT</name>
<dbReference type="Pfam" id="PF11845">
    <property type="entry name" value="Tll0287-like"/>
    <property type="match status" value="1"/>
</dbReference>
<dbReference type="InterPro" id="IPR021796">
    <property type="entry name" value="Tll0287-like_dom"/>
</dbReference>
<protein>
    <recommendedName>
        <fullName evidence="1">Tll0287-like domain-containing protein</fullName>
    </recommendedName>
</protein>
<dbReference type="EMBL" id="SJPW01000011">
    <property type="protein sequence ID" value="TWU44577.1"/>
    <property type="molecule type" value="Genomic_DNA"/>
</dbReference>
<evidence type="ECO:0000313" key="3">
    <source>
        <dbReference type="Proteomes" id="UP000318288"/>
    </source>
</evidence>
<accession>A0A5C6E9I0</accession>
<dbReference type="Proteomes" id="UP000318288">
    <property type="component" value="Unassembled WGS sequence"/>
</dbReference>
<dbReference type="PROSITE" id="PS51257">
    <property type="entry name" value="PROKAR_LIPOPROTEIN"/>
    <property type="match status" value="1"/>
</dbReference>